<feature type="transmembrane region" description="Helical" evidence="1">
    <location>
        <begin position="49"/>
        <end position="71"/>
    </location>
</feature>
<dbReference type="Proteomes" id="UP001054252">
    <property type="component" value="Unassembled WGS sequence"/>
</dbReference>
<feature type="domain" description="DUF4220" evidence="2">
    <location>
        <begin position="52"/>
        <end position="413"/>
    </location>
</feature>
<feature type="transmembrane region" description="Helical" evidence="1">
    <location>
        <begin position="122"/>
        <end position="141"/>
    </location>
</feature>
<dbReference type="InterPro" id="IPR025315">
    <property type="entry name" value="DUF4220"/>
</dbReference>
<gene>
    <name evidence="3" type="ORF">SLEP1_g25672</name>
</gene>
<evidence type="ECO:0000313" key="3">
    <source>
        <dbReference type="EMBL" id="GKV14865.1"/>
    </source>
</evidence>
<organism evidence="3 4">
    <name type="scientific">Rubroshorea leprosula</name>
    <dbReference type="NCBI Taxonomy" id="152421"/>
    <lineage>
        <taxon>Eukaryota</taxon>
        <taxon>Viridiplantae</taxon>
        <taxon>Streptophyta</taxon>
        <taxon>Embryophyta</taxon>
        <taxon>Tracheophyta</taxon>
        <taxon>Spermatophyta</taxon>
        <taxon>Magnoliopsida</taxon>
        <taxon>eudicotyledons</taxon>
        <taxon>Gunneridae</taxon>
        <taxon>Pentapetalae</taxon>
        <taxon>rosids</taxon>
        <taxon>malvids</taxon>
        <taxon>Malvales</taxon>
        <taxon>Dipterocarpaceae</taxon>
        <taxon>Rubroshorea</taxon>
    </lineage>
</organism>
<accession>A0AAV5JVZ7</accession>
<keyword evidence="1" id="KW-0812">Transmembrane</keyword>
<name>A0AAV5JVZ7_9ROSI</name>
<dbReference type="EMBL" id="BPVZ01000042">
    <property type="protein sequence ID" value="GKV14865.1"/>
    <property type="molecule type" value="Genomic_DNA"/>
</dbReference>
<protein>
    <recommendedName>
        <fullName evidence="2">DUF4220 domain-containing protein</fullName>
    </recommendedName>
</protein>
<feature type="transmembrane region" description="Helical" evidence="1">
    <location>
        <begin position="545"/>
        <end position="566"/>
    </location>
</feature>
<dbReference type="AlphaFoldDB" id="A0AAV5JVZ7"/>
<keyword evidence="1" id="KW-0472">Membrane</keyword>
<sequence length="725" mass="84118">MKEVFPPPLRKFWKEWELRGAALFSLTLQIILILSGNRRKYKCRTRYRVIVWFAYMLADSVATIALGILSNDLGQVNENGGNIEVGNELKAFWAPFFLLHLGGPDTITAYSLEDNELYLRHLFGLIVQTTAAVYILILAWTSSRLSYLSIVVIVVGSIKYGERTWALWKSSRNKLRDTILTDPDPGPNYPKFMEEYTLRDAEGFSVDIIEMKEGQANLDVTVPRKTAEKDVPAENEHNLVKAHALFQTFKSLFADLILSYHDRDSSQGLFKEMSDENAFNVIEIELGFMYDLVYTKAPVIYTRWGFVRRFLTFFLTCGVFTSFILDDKFRHNRTDFWVTVLLLVVAIFLEIYAALIVLASDQTRVWLIKHGMTSIRSLEELFKWFKVQRWSKRIEQCLKVPRWSKTVAQYSLLWPSLKEKLSHKIIEEYRYKEINKFSADYRKLIFDHVRKKFVQFEEQRKEQQGRSTSSLETALREVCGQRGKGVLDEYKEKIGQVDLEWSISVEFDQSILIWHMATEICYYSPEDLSDEVKLSRDFSLHMSRYMLYLLVIYPFMLPVGIGLIRFRDTRAEAMEFFKEQLPTTTDGGTYCAAALAELRRKICSSVVGVEKRRKKACKSLLEVRTDIPPIKVKGDRSKSVLFDACMLASRLKTISDPNVKWDLMRDMWLELLAYAACHCKGSQHGQQLRRGGELLTHVWLLMAHFGLTEQFQISQGHARARLVTK</sequence>
<evidence type="ECO:0000313" key="4">
    <source>
        <dbReference type="Proteomes" id="UP001054252"/>
    </source>
</evidence>
<proteinExistence type="predicted"/>
<reference evidence="3 4" key="1">
    <citation type="journal article" date="2021" name="Commun. Biol.">
        <title>The genome of Shorea leprosula (Dipterocarpaceae) highlights the ecological relevance of drought in aseasonal tropical rainforests.</title>
        <authorList>
            <person name="Ng K.K.S."/>
            <person name="Kobayashi M.J."/>
            <person name="Fawcett J.A."/>
            <person name="Hatakeyama M."/>
            <person name="Paape T."/>
            <person name="Ng C.H."/>
            <person name="Ang C.C."/>
            <person name="Tnah L.H."/>
            <person name="Lee C.T."/>
            <person name="Nishiyama T."/>
            <person name="Sese J."/>
            <person name="O'Brien M.J."/>
            <person name="Copetti D."/>
            <person name="Mohd Noor M.I."/>
            <person name="Ong R.C."/>
            <person name="Putra M."/>
            <person name="Sireger I.Z."/>
            <person name="Indrioko S."/>
            <person name="Kosugi Y."/>
            <person name="Izuno A."/>
            <person name="Isagi Y."/>
            <person name="Lee S.L."/>
            <person name="Shimizu K.K."/>
        </authorList>
    </citation>
    <scope>NUCLEOTIDE SEQUENCE [LARGE SCALE GENOMIC DNA]</scope>
    <source>
        <strain evidence="3">214</strain>
    </source>
</reference>
<keyword evidence="1" id="KW-1133">Transmembrane helix</keyword>
<evidence type="ECO:0000259" key="2">
    <source>
        <dbReference type="Pfam" id="PF13968"/>
    </source>
</evidence>
<evidence type="ECO:0000256" key="1">
    <source>
        <dbReference type="SAM" id="Phobius"/>
    </source>
</evidence>
<feature type="transmembrane region" description="Helical" evidence="1">
    <location>
        <begin position="306"/>
        <end position="325"/>
    </location>
</feature>
<feature type="transmembrane region" description="Helical" evidence="1">
    <location>
        <begin position="337"/>
        <end position="359"/>
    </location>
</feature>
<dbReference type="PANTHER" id="PTHR31325">
    <property type="entry name" value="OS01G0798800 PROTEIN-RELATED"/>
    <property type="match status" value="1"/>
</dbReference>
<dbReference type="Pfam" id="PF04578">
    <property type="entry name" value="DUF594"/>
    <property type="match status" value="1"/>
</dbReference>
<feature type="transmembrane region" description="Helical" evidence="1">
    <location>
        <begin position="20"/>
        <end position="37"/>
    </location>
</feature>
<dbReference type="InterPro" id="IPR007658">
    <property type="entry name" value="DUF594"/>
</dbReference>
<dbReference type="Pfam" id="PF13968">
    <property type="entry name" value="DUF4220"/>
    <property type="match status" value="1"/>
</dbReference>
<comment type="caution">
    <text evidence="3">The sequence shown here is derived from an EMBL/GenBank/DDBJ whole genome shotgun (WGS) entry which is preliminary data.</text>
</comment>
<keyword evidence="4" id="KW-1185">Reference proteome</keyword>